<dbReference type="PIRSF" id="PIRSF009320">
    <property type="entry name" value="Nuc_binding_HP_1000"/>
    <property type="match status" value="1"/>
</dbReference>
<evidence type="ECO:0000259" key="1">
    <source>
        <dbReference type="Pfam" id="PF13614"/>
    </source>
</evidence>
<dbReference type="RefSeq" id="WP_339959944.1">
    <property type="nucleotide sequence ID" value="NZ_JAWMWH010000001.1"/>
</dbReference>
<proteinExistence type="predicted"/>
<dbReference type="CDD" id="cd02042">
    <property type="entry name" value="ParAB_family"/>
    <property type="match status" value="1"/>
</dbReference>
<accession>A0ABU8SJR5</accession>
<protein>
    <submittedName>
        <fullName evidence="2">AAA family ATPase</fullName>
    </submittedName>
</protein>
<gene>
    <name evidence="2" type="ORF">R4146_02875</name>
</gene>
<name>A0ABU8SJR5_9LACO</name>
<evidence type="ECO:0000313" key="3">
    <source>
        <dbReference type="Proteomes" id="UP001370590"/>
    </source>
</evidence>
<dbReference type="InterPro" id="IPR025669">
    <property type="entry name" value="AAA_dom"/>
</dbReference>
<dbReference type="EMBL" id="JAWMWH010000001">
    <property type="protein sequence ID" value="MEJ6400124.1"/>
    <property type="molecule type" value="Genomic_DNA"/>
</dbReference>
<dbReference type="InterPro" id="IPR027417">
    <property type="entry name" value="P-loop_NTPase"/>
</dbReference>
<dbReference type="Proteomes" id="UP001370590">
    <property type="component" value="Unassembled WGS sequence"/>
</dbReference>
<dbReference type="PANTHER" id="PTHR13696">
    <property type="entry name" value="P-LOOP CONTAINING NUCLEOSIDE TRIPHOSPHATE HYDROLASE"/>
    <property type="match status" value="1"/>
</dbReference>
<organism evidence="2 3">
    <name type="scientific">Nicoliella lavandulae</name>
    <dbReference type="NCBI Taxonomy" id="3082954"/>
    <lineage>
        <taxon>Bacteria</taxon>
        <taxon>Bacillati</taxon>
        <taxon>Bacillota</taxon>
        <taxon>Bacilli</taxon>
        <taxon>Lactobacillales</taxon>
        <taxon>Lactobacillaceae</taxon>
        <taxon>Nicoliella</taxon>
    </lineage>
</organism>
<keyword evidence="3" id="KW-1185">Reference proteome</keyword>
<dbReference type="PANTHER" id="PTHR13696:SF52">
    <property type="entry name" value="PARA FAMILY PROTEIN CT_582"/>
    <property type="match status" value="1"/>
</dbReference>
<dbReference type="Pfam" id="PF13614">
    <property type="entry name" value="AAA_31"/>
    <property type="match status" value="1"/>
</dbReference>
<dbReference type="SUPFAM" id="SSF52540">
    <property type="entry name" value="P-loop containing nucleoside triphosphate hydrolases"/>
    <property type="match status" value="1"/>
</dbReference>
<dbReference type="InterPro" id="IPR050678">
    <property type="entry name" value="DNA_Partitioning_ATPase"/>
</dbReference>
<dbReference type="Gene3D" id="3.40.50.300">
    <property type="entry name" value="P-loop containing nucleotide triphosphate hydrolases"/>
    <property type="match status" value="1"/>
</dbReference>
<sequence>MAYVIALANQKGGVGKTTTAVNLGADLATLGKRVLLIDADAQGNATSGVNIEKRMIKQDNLPTMYDILAEDAPIKDAIVHTEHAGLDAVPATIDLSGADIQLVSKMARETILRTAIAEVEDDYDYIIIDCPPSLGLITVNAFTASDSILIPVQSEYYALEGLSQLLNTFNLVKKHFNPNLAIEGILLTMYDSRTNLGRQVNEQVRDYFKDKVYDTVIPRNVRLSEAPSYGKPISDYDPKSKGALVYMKLTKEVLAAHGK</sequence>
<comment type="caution">
    <text evidence="2">The sequence shown here is derived from an EMBL/GenBank/DDBJ whole genome shotgun (WGS) entry which is preliminary data.</text>
</comment>
<feature type="domain" description="AAA" evidence="1">
    <location>
        <begin position="4"/>
        <end position="182"/>
    </location>
</feature>
<reference evidence="2 3" key="1">
    <citation type="submission" date="2023-10" db="EMBL/GenBank/DDBJ databases">
        <title>Nicoliella lavandulae sp. nov. isolated from Lavandula angustifolia flowers.</title>
        <authorList>
            <person name="Alcantara C."/>
            <person name="Zuniga M."/>
            <person name="Landete J.M."/>
            <person name="Monedero V."/>
        </authorList>
    </citation>
    <scope>NUCLEOTIDE SEQUENCE [LARGE SCALE GENOMIC DNA]</scope>
    <source>
        <strain evidence="2 3">Es01</strain>
    </source>
</reference>
<evidence type="ECO:0000313" key="2">
    <source>
        <dbReference type="EMBL" id="MEJ6400124.1"/>
    </source>
</evidence>